<name>A0A3A4NTW0_ABYX5</name>
<protein>
    <submittedName>
        <fullName evidence="2">Uncharacterized protein</fullName>
    </submittedName>
</protein>
<keyword evidence="1" id="KW-0812">Transmembrane</keyword>
<feature type="transmembrane region" description="Helical" evidence="1">
    <location>
        <begin position="20"/>
        <end position="41"/>
    </location>
</feature>
<dbReference type="Proteomes" id="UP000265882">
    <property type="component" value="Unassembled WGS sequence"/>
</dbReference>
<accession>A0A3A4NTW0</accession>
<keyword evidence="1" id="KW-0472">Membrane</keyword>
<comment type="caution">
    <text evidence="2">The sequence shown here is derived from an EMBL/GenBank/DDBJ whole genome shotgun (WGS) entry which is preliminary data.</text>
</comment>
<proteinExistence type="predicted"/>
<dbReference type="EMBL" id="QZKU01000076">
    <property type="protein sequence ID" value="RJP20540.1"/>
    <property type="molecule type" value="Genomic_DNA"/>
</dbReference>
<sequence>MLDENQPKSDNLKTQGLFLLIRLLLFLIIVLMAMLIMFLLLRNTAYSVGLSAVAPGDGASLSHFSRLQFGSQRESKVRLYPDRNFGSIRT</sequence>
<evidence type="ECO:0000256" key="1">
    <source>
        <dbReference type="SAM" id="Phobius"/>
    </source>
</evidence>
<dbReference type="AlphaFoldDB" id="A0A3A4NTW0"/>
<gene>
    <name evidence="2" type="ORF">C4520_11260</name>
</gene>
<organism evidence="2 3">
    <name type="scientific">Abyssobacteria bacterium (strain SURF_5)</name>
    <dbReference type="NCBI Taxonomy" id="2093360"/>
    <lineage>
        <taxon>Bacteria</taxon>
        <taxon>Pseudomonadati</taxon>
        <taxon>Candidatus Hydrogenedentota</taxon>
        <taxon>Candidatus Abyssobacteria</taxon>
    </lineage>
</organism>
<evidence type="ECO:0000313" key="3">
    <source>
        <dbReference type="Proteomes" id="UP000265882"/>
    </source>
</evidence>
<evidence type="ECO:0000313" key="2">
    <source>
        <dbReference type="EMBL" id="RJP20540.1"/>
    </source>
</evidence>
<reference evidence="2 3" key="1">
    <citation type="journal article" date="2017" name="ISME J.">
        <title>Energy and carbon metabolisms in a deep terrestrial subsurface fluid microbial community.</title>
        <authorList>
            <person name="Momper L."/>
            <person name="Jungbluth S.P."/>
            <person name="Lee M.D."/>
            <person name="Amend J.P."/>
        </authorList>
    </citation>
    <scope>NUCLEOTIDE SEQUENCE [LARGE SCALE GENOMIC DNA]</scope>
    <source>
        <strain evidence="2">SURF_5</strain>
    </source>
</reference>
<keyword evidence="1" id="KW-1133">Transmembrane helix</keyword>